<dbReference type="Proteomes" id="UP001341840">
    <property type="component" value="Unassembled WGS sequence"/>
</dbReference>
<protein>
    <submittedName>
        <fullName evidence="1">Uncharacterized protein</fullName>
    </submittedName>
</protein>
<evidence type="ECO:0000313" key="2">
    <source>
        <dbReference type="Proteomes" id="UP001341840"/>
    </source>
</evidence>
<keyword evidence="2" id="KW-1185">Reference proteome</keyword>
<organism evidence="1 2">
    <name type="scientific">Stylosanthes scabra</name>
    <dbReference type="NCBI Taxonomy" id="79078"/>
    <lineage>
        <taxon>Eukaryota</taxon>
        <taxon>Viridiplantae</taxon>
        <taxon>Streptophyta</taxon>
        <taxon>Embryophyta</taxon>
        <taxon>Tracheophyta</taxon>
        <taxon>Spermatophyta</taxon>
        <taxon>Magnoliopsida</taxon>
        <taxon>eudicotyledons</taxon>
        <taxon>Gunneridae</taxon>
        <taxon>Pentapetalae</taxon>
        <taxon>rosids</taxon>
        <taxon>fabids</taxon>
        <taxon>Fabales</taxon>
        <taxon>Fabaceae</taxon>
        <taxon>Papilionoideae</taxon>
        <taxon>50 kb inversion clade</taxon>
        <taxon>dalbergioids sensu lato</taxon>
        <taxon>Dalbergieae</taxon>
        <taxon>Pterocarpus clade</taxon>
        <taxon>Stylosanthes</taxon>
    </lineage>
</organism>
<sequence length="199" mass="22942">MDQPQPLVIRLHPNAAVHERQDGVWFQSDSLVVFQHADISTMSELQAVFLYNLGGGFTQIRKVAYRYLQRQPDRRFVHLLVWLFNDEHVRVTFGFHRKLMPQHVMDFLVDVGCIPAGQPVAATPVRIVEPPAPETKAPWVIQRRMIRTMLRALLHPRTLRKAVMAGRKPSQLAVPAISSRHRLQFQGWRTCHAFLNSLT</sequence>
<evidence type="ECO:0000313" key="1">
    <source>
        <dbReference type="EMBL" id="MED6150744.1"/>
    </source>
</evidence>
<name>A0ABU6TPK1_9FABA</name>
<reference evidence="1 2" key="1">
    <citation type="journal article" date="2023" name="Plants (Basel)">
        <title>Bridging the Gap: Combining Genomics and Transcriptomics Approaches to Understand Stylosanthes scabra, an Orphan Legume from the Brazilian Caatinga.</title>
        <authorList>
            <person name="Ferreira-Neto J.R.C."/>
            <person name="da Silva M.D."/>
            <person name="Binneck E."/>
            <person name="de Melo N.F."/>
            <person name="da Silva R.H."/>
            <person name="de Melo A.L.T.M."/>
            <person name="Pandolfi V."/>
            <person name="Bustamante F.O."/>
            <person name="Brasileiro-Vidal A.C."/>
            <person name="Benko-Iseppon A.M."/>
        </authorList>
    </citation>
    <scope>NUCLEOTIDE SEQUENCE [LARGE SCALE GENOMIC DNA]</scope>
    <source>
        <tissue evidence="1">Leaves</tissue>
    </source>
</reference>
<comment type="caution">
    <text evidence="1">The sequence shown here is derived from an EMBL/GenBank/DDBJ whole genome shotgun (WGS) entry which is preliminary data.</text>
</comment>
<dbReference type="EMBL" id="JASCZI010091585">
    <property type="protein sequence ID" value="MED6150744.1"/>
    <property type="molecule type" value="Genomic_DNA"/>
</dbReference>
<accession>A0ABU6TPK1</accession>
<proteinExistence type="predicted"/>
<gene>
    <name evidence="1" type="ORF">PIB30_075504</name>
</gene>